<sequence length="544" mass="62638">MVKEVSHLKTGDPEPAFPGDGLLQLFSMRFCPYAQRVHLVLESKEIPYHTFNINLTNKPEWLTKYSPLGKVPSLGLPTENGHPFIHESLIIAEYLDEKYPQKRLNSADPLVKAFDKLLIEQFNGVISAYYKSINDSSALTDLSTGLDSFEAELMKRGTNFFGGVEPGMLDYMIWPWFERIAYLKYKGFEMDQDRFALLNEWQTGMIADPAVKVHYLPPEVYVKYWEGRSSGAVNYDMLLDCNVFVFKQMIDRGKESVCLSVYMIFDFSIRNSRLLKHFPQLSSHLSKNMVIETRHLKAGDSEPNLPNDGKLQIFSMRFCPYAQRALIVLEAKKLSYETININLSNKPEWLTKYSPLGKVPALGLPTDQGYTFIHESLVIADFLDEKYPEKPLYPNDPLAKALDRLLIERFNVVISAFHKAIRGDAEGIVQISNGLEEFEKELKKRDTKFYGGEEPGMLDYMIWPWLERLALLKLIEGNTYETDEGRFPRLVEWEKNMIADSAVSVHYLPADIHKQFAEGFILKNIEYDILVKIVSYFIDVICYD</sequence>
<dbReference type="InterPro" id="IPR004045">
    <property type="entry name" value="Glutathione_S-Trfase_N"/>
</dbReference>
<dbReference type="SUPFAM" id="SSF52833">
    <property type="entry name" value="Thioredoxin-like"/>
    <property type="match status" value="2"/>
</dbReference>
<dbReference type="GO" id="GO:0045174">
    <property type="term" value="F:glutathione dehydrogenase (ascorbate) activity"/>
    <property type="evidence" value="ECO:0007669"/>
    <property type="project" value="UniProtKB-ARBA"/>
</dbReference>
<dbReference type="InterPro" id="IPR010987">
    <property type="entry name" value="Glutathione-S-Trfase_C-like"/>
</dbReference>
<dbReference type="AlphaFoldDB" id="A0A9Q0S3S7"/>
<evidence type="ECO:0000259" key="4">
    <source>
        <dbReference type="PROSITE" id="PS50405"/>
    </source>
</evidence>
<dbReference type="Gene3D" id="3.40.30.10">
    <property type="entry name" value="Glutaredoxin"/>
    <property type="match status" value="2"/>
</dbReference>
<dbReference type="PROSITE" id="PS50404">
    <property type="entry name" value="GST_NTER"/>
    <property type="match status" value="2"/>
</dbReference>
<dbReference type="GO" id="GO:0006749">
    <property type="term" value="P:glutathione metabolic process"/>
    <property type="evidence" value="ECO:0007669"/>
    <property type="project" value="TreeGrafter"/>
</dbReference>
<evidence type="ECO:0000313" key="5">
    <source>
        <dbReference type="EMBL" id="KAJ6642445.1"/>
    </source>
</evidence>
<dbReference type="InterPro" id="IPR050983">
    <property type="entry name" value="GST_Omega/HSP26"/>
</dbReference>
<feature type="domain" description="GST N-terminal" evidence="3">
    <location>
        <begin position="21"/>
        <end position="103"/>
    </location>
</feature>
<dbReference type="FunFam" id="1.20.1050.10:FF:000009">
    <property type="entry name" value="Glutathione S-transferase omega-1"/>
    <property type="match status" value="2"/>
</dbReference>
<evidence type="ECO:0000313" key="6">
    <source>
        <dbReference type="Proteomes" id="UP001151699"/>
    </source>
</evidence>
<evidence type="ECO:0000259" key="3">
    <source>
        <dbReference type="PROSITE" id="PS50404"/>
    </source>
</evidence>
<accession>A0A9Q0S3S7</accession>
<dbReference type="InterPro" id="IPR036249">
    <property type="entry name" value="Thioredoxin-like_sf"/>
</dbReference>
<organism evidence="5 6">
    <name type="scientific">Pseudolycoriella hygida</name>
    <dbReference type="NCBI Taxonomy" id="35572"/>
    <lineage>
        <taxon>Eukaryota</taxon>
        <taxon>Metazoa</taxon>
        <taxon>Ecdysozoa</taxon>
        <taxon>Arthropoda</taxon>
        <taxon>Hexapoda</taxon>
        <taxon>Insecta</taxon>
        <taxon>Pterygota</taxon>
        <taxon>Neoptera</taxon>
        <taxon>Endopterygota</taxon>
        <taxon>Diptera</taxon>
        <taxon>Nematocera</taxon>
        <taxon>Sciaroidea</taxon>
        <taxon>Sciaridae</taxon>
        <taxon>Pseudolycoriella</taxon>
    </lineage>
</organism>
<feature type="domain" description="GST N-terminal" evidence="3">
    <location>
        <begin position="309"/>
        <end position="391"/>
    </location>
</feature>
<proteinExistence type="inferred from homology"/>
<name>A0A9Q0S3S7_9DIPT</name>
<dbReference type="InterPro" id="IPR036282">
    <property type="entry name" value="Glutathione-S-Trfase_C_sf"/>
</dbReference>
<comment type="similarity">
    <text evidence="1">Belongs to the GST superfamily. Omega family.</text>
</comment>
<keyword evidence="6" id="KW-1185">Reference proteome</keyword>
<comment type="caution">
    <text evidence="5">The sequence shown here is derived from an EMBL/GenBank/DDBJ whole genome shotgun (WGS) entry which is preliminary data.</text>
</comment>
<dbReference type="OrthoDB" id="4951845at2759"/>
<dbReference type="SFLD" id="SFLDS00019">
    <property type="entry name" value="Glutathione_Transferase_(cytos"/>
    <property type="match status" value="2"/>
</dbReference>
<gene>
    <name evidence="5" type="primary">se_0</name>
    <name evidence="5" type="ORF">Bhyg_07394</name>
</gene>
<dbReference type="SUPFAM" id="SSF47616">
    <property type="entry name" value="GST C-terminal domain-like"/>
    <property type="match status" value="2"/>
</dbReference>
<dbReference type="PANTHER" id="PTHR43968:SF6">
    <property type="entry name" value="GLUTATHIONE S-TRANSFERASE OMEGA"/>
    <property type="match status" value="1"/>
</dbReference>
<dbReference type="PANTHER" id="PTHR43968">
    <property type="match status" value="1"/>
</dbReference>
<dbReference type="InterPro" id="IPR040079">
    <property type="entry name" value="Glutathione_S-Trfase"/>
</dbReference>
<feature type="domain" description="GST C-terminal" evidence="4">
    <location>
        <begin position="396"/>
        <end position="520"/>
    </location>
</feature>
<dbReference type="GO" id="GO:0005737">
    <property type="term" value="C:cytoplasm"/>
    <property type="evidence" value="ECO:0007669"/>
    <property type="project" value="InterPro"/>
</dbReference>
<evidence type="ECO:0000256" key="2">
    <source>
        <dbReference type="ARBA" id="ARBA00023002"/>
    </source>
</evidence>
<protein>
    <submittedName>
        <fullName evidence="5">Pyrimidodiazepine synthase</fullName>
    </submittedName>
</protein>
<keyword evidence="2" id="KW-0560">Oxidoreductase</keyword>
<dbReference type="FunFam" id="3.40.30.10:FF:000123">
    <property type="entry name" value="Glutathione transferase o1"/>
    <property type="match status" value="2"/>
</dbReference>
<dbReference type="PRINTS" id="PR01625">
    <property type="entry name" value="GSTRNSFRASEO"/>
</dbReference>
<dbReference type="SFLD" id="SFLDG00358">
    <property type="entry name" value="Main_(cytGST)"/>
    <property type="match status" value="2"/>
</dbReference>
<dbReference type="PROSITE" id="PS50405">
    <property type="entry name" value="GST_CTER"/>
    <property type="match status" value="2"/>
</dbReference>
<dbReference type="Proteomes" id="UP001151699">
    <property type="component" value="Chromosome B"/>
</dbReference>
<dbReference type="InterPro" id="IPR005442">
    <property type="entry name" value="GST_omega"/>
</dbReference>
<dbReference type="GO" id="GO:0004364">
    <property type="term" value="F:glutathione transferase activity"/>
    <property type="evidence" value="ECO:0007669"/>
    <property type="project" value="InterPro"/>
</dbReference>
<dbReference type="Pfam" id="PF13410">
    <property type="entry name" value="GST_C_2"/>
    <property type="match status" value="2"/>
</dbReference>
<dbReference type="Gene3D" id="1.20.1050.10">
    <property type="match status" value="2"/>
</dbReference>
<reference evidence="5" key="1">
    <citation type="submission" date="2022-07" db="EMBL/GenBank/DDBJ databases">
        <authorList>
            <person name="Trinca V."/>
            <person name="Uliana J.V.C."/>
            <person name="Torres T.T."/>
            <person name="Ward R.J."/>
            <person name="Monesi N."/>
        </authorList>
    </citation>
    <scope>NUCLEOTIDE SEQUENCE</scope>
    <source>
        <strain evidence="5">HSMRA1968</strain>
        <tissue evidence="5">Whole embryos</tissue>
    </source>
</reference>
<evidence type="ECO:0000256" key="1">
    <source>
        <dbReference type="ARBA" id="ARBA00011067"/>
    </source>
</evidence>
<feature type="domain" description="GST C-terminal" evidence="4">
    <location>
        <begin position="84"/>
        <end position="224"/>
    </location>
</feature>
<dbReference type="Pfam" id="PF13417">
    <property type="entry name" value="GST_N_3"/>
    <property type="match status" value="2"/>
</dbReference>
<dbReference type="EMBL" id="WJQU01000002">
    <property type="protein sequence ID" value="KAJ6642445.1"/>
    <property type="molecule type" value="Genomic_DNA"/>
</dbReference>